<dbReference type="AlphaFoldDB" id="D7E0Y6"/>
<feature type="transmembrane region" description="Helical" evidence="1">
    <location>
        <begin position="6"/>
        <end position="29"/>
    </location>
</feature>
<dbReference type="HOGENOM" id="CLU_1530990_0_0_3"/>
<protein>
    <submittedName>
        <fullName evidence="2">Uncharacterized protein</fullName>
    </submittedName>
</protein>
<evidence type="ECO:0000256" key="1">
    <source>
        <dbReference type="SAM" id="Phobius"/>
    </source>
</evidence>
<accession>D7E0Y6</accession>
<dbReference type="eggNOG" id="ENOG503111U">
    <property type="taxonomic scope" value="Bacteria"/>
</dbReference>
<organism evidence="2 3">
    <name type="scientific">Nostoc azollae (strain 0708)</name>
    <name type="common">Anabaena azollae (strain 0708)</name>
    <dbReference type="NCBI Taxonomy" id="551115"/>
    <lineage>
        <taxon>Bacteria</taxon>
        <taxon>Bacillati</taxon>
        <taxon>Cyanobacteriota</taxon>
        <taxon>Cyanophyceae</taxon>
        <taxon>Nostocales</taxon>
        <taxon>Nostocaceae</taxon>
        <taxon>Trichormus</taxon>
    </lineage>
</organism>
<gene>
    <name evidence="2" type="ordered locus">Aazo_0645</name>
</gene>
<name>D7E0Y6_NOSA0</name>
<dbReference type="Proteomes" id="UP000001511">
    <property type="component" value="Chromosome"/>
</dbReference>
<keyword evidence="1" id="KW-1133">Transmembrane helix</keyword>
<keyword evidence="3" id="KW-1185">Reference proteome</keyword>
<dbReference type="EMBL" id="CP002059">
    <property type="protein sequence ID" value="ADI63115.1"/>
    <property type="molecule type" value="Genomic_DNA"/>
</dbReference>
<sequence length="175" mass="20939">MISLLLKFFASCLIFYNALCPTLNFFLFFSYPYLLRRYLFTEADRSTISEKRAEAFEKIEFNLKNKPFKTLRGNYQLEIIVRKVCIETWFLGNRNLLPRNRQVNKILSKYIEYFHLRLSDTEDLANGLEQNEGNTKEILGYKTKALFHEGYLREIFKERNLSYSKSRQKEVPEES</sequence>
<keyword evidence="1" id="KW-0812">Transmembrane</keyword>
<dbReference type="KEGG" id="naz:Aazo_0645"/>
<keyword evidence="1" id="KW-0472">Membrane</keyword>
<proteinExistence type="predicted"/>
<evidence type="ECO:0000313" key="2">
    <source>
        <dbReference type="EMBL" id="ADI63115.1"/>
    </source>
</evidence>
<evidence type="ECO:0000313" key="3">
    <source>
        <dbReference type="Proteomes" id="UP000001511"/>
    </source>
</evidence>
<reference evidence="2 3" key="1">
    <citation type="journal article" date="2010" name="PLoS ONE">
        <title>Genome erosion in a nitrogen-fixing vertically transmitted endosymbiotic multicellular cyanobacterium.</title>
        <authorList>
            <person name="Ran L."/>
            <person name="Larsson J."/>
            <person name="Vigil-Stenman T."/>
            <person name="Nylander J.A."/>
            <person name="Ininbergs K."/>
            <person name="Zheng W.W."/>
            <person name="Lapidus A."/>
            <person name="Lowry S."/>
            <person name="Haselkorn R."/>
            <person name="Bergman B."/>
        </authorList>
    </citation>
    <scope>NUCLEOTIDE SEQUENCE [LARGE SCALE GENOMIC DNA]</scope>
    <source>
        <strain evidence="2 3">0708</strain>
    </source>
</reference>